<dbReference type="SUPFAM" id="SSF46785">
    <property type="entry name" value="Winged helix' DNA-binding domain"/>
    <property type="match status" value="1"/>
</dbReference>
<dbReference type="NCBIfam" id="TIGR01529">
    <property type="entry name" value="argR_whole"/>
    <property type="match status" value="1"/>
</dbReference>
<evidence type="ECO:0000259" key="9">
    <source>
        <dbReference type="Pfam" id="PF01316"/>
    </source>
</evidence>
<keyword evidence="7" id="KW-0678">Repressor</keyword>
<dbReference type="InterPro" id="IPR020900">
    <property type="entry name" value="Arg_repress_DNA-bd"/>
</dbReference>
<dbReference type="NCBIfam" id="NF001680">
    <property type="entry name" value="PRK00441.1"/>
    <property type="match status" value="1"/>
</dbReference>
<evidence type="ECO:0000313" key="12">
    <source>
        <dbReference type="Proteomes" id="UP000092714"/>
    </source>
</evidence>
<dbReference type="AlphaFoldDB" id="A0A174TKM0"/>
<evidence type="ECO:0000313" key="11">
    <source>
        <dbReference type="EMBL" id="OBY11963.1"/>
    </source>
</evidence>
<keyword evidence="6 7" id="KW-0804">Transcription</keyword>
<evidence type="ECO:0000259" key="10">
    <source>
        <dbReference type="Pfam" id="PF02863"/>
    </source>
</evidence>
<evidence type="ECO:0000256" key="1">
    <source>
        <dbReference type="ARBA" id="ARBA00004496"/>
    </source>
</evidence>
<evidence type="ECO:0000256" key="3">
    <source>
        <dbReference type="ARBA" id="ARBA00022490"/>
    </source>
</evidence>
<dbReference type="PANTHER" id="PTHR34471">
    <property type="entry name" value="ARGININE REPRESSOR"/>
    <property type="match status" value="1"/>
</dbReference>
<keyword evidence="7" id="KW-0055">Arginine biosynthesis</keyword>
<dbReference type="InterPro" id="IPR036390">
    <property type="entry name" value="WH_DNA-bd_sf"/>
</dbReference>
<dbReference type="GeneID" id="42775537"/>
<dbReference type="Pfam" id="PF01316">
    <property type="entry name" value="Arg_repressor"/>
    <property type="match status" value="1"/>
</dbReference>
<dbReference type="EMBL" id="MAPZ01000010">
    <property type="protein sequence ID" value="OBY11963.1"/>
    <property type="molecule type" value="Genomic_DNA"/>
</dbReference>
<dbReference type="GO" id="GO:0006526">
    <property type="term" value="P:L-arginine biosynthetic process"/>
    <property type="evidence" value="ECO:0007669"/>
    <property type="project" value="UniProtKB-UniPathway"/>
</dbReference>
<dbReference type="GO" id="GO:1900079">
    <property type="term" value="P:regulation of arginine biosynthetic process"/>
    <property type="evidence" value="ECO:0007669"/>
    <property type="project" value="UniProtKB-UniRule"/>
</dbReference>
<organism evidence="11 12">
    <name type="scientific">Clostridium paraputrificum</name>
    <dbReference type="NCBI Taxonomy" id="29363"/>
    <lineage>
        <taxon>Bacteria</taxon>
        <taxon>Bacillati</taxon>
        <taxon>Bacillota</taxon>
        <taxon>Clostridia</taxon>
        <taxon>Eubacteriales</taxon>
        <taxon>Clostridiaceae</taxon>
        <taxon>Clostridium</taxon>
    </lineage>
</organism>
<reference evidence="11 12" key="1">
    <citation type="submission" date="2016-06" db="EMBL/GenBank/DDBJ databases">
        <authorList>
            <person name="Kjaerup R.B."/>
            <person name="Dalgaard T.S."/>
            <person name="Juul-Madsen H.R."/>
        </authorList>
    </citation>
    <scope>NUCLEOTIDE SEQUENCE [LARGE SCALE GENOMIC DNA]</scope>
    <source>
        <strain evidence="11 12">373-A1</strain>
    </source>
</reference>
<comment type="function">
    <text evidence="7">Regulates arginine biosynthesis genes.</text>
</comment>
<dbReference type="GO" id="GO:0003677">
    <property type="term" value="F:DNA binding"/>
    <property type="evidence" value="ECO:0007669"/>
    <property type="project" value="UniProtKB-KW"/>
</dbReference>
<keyword evidence="12" id="KW-1185">Reference proteome</keyword>
<comment type="similarity">
    <text evidence="2 7">Belongs to the ArgR family.</text>
</comment>
<dbReference type="InterPro" id="IPR036251">
    <property type="entry name" value="Arg_repress_C_sf"/>
</dbReference>
<dbReference type="Gene3D" id="3.30.1360.40">
    <property type="match status" value="1"/>
</dbReference>
<keyword evidence="3 7" id="KW-0963">Cytoplasm</keyword>
<protein>
    <recommendedName>
        <fullName evidence="7 8">Arginine repressor</fullName>
    </recommendedName>
</protein>
<dbReference type="HAMAP" id="MF_00173">
    <property type="entry name" value="Arg_repressor"/>
    <property type="match status" value="1"/>
</dbReference>
<evidence type="ECO:0000256" key="8">
    <source>
        <dbReference type="NCBIfam" id="TIGR01529"/>
    </source>
</evidence>
<evidence type="ECO:0000256" key="6">
    <source>
        <dbReference type="ARBA" id="ARBA00023163"/>
    </source>
</evidence>
<comment type="caution">
    <text evidence="11">The sequence shown here is derived from an EMBL/GenBank/DDBJ whole genome shotgun (WGS) entry which is preliminary data.</text>
</comment>
<keyword evidence="7" id="KW-0028">Amino-acid biosynthesis</keyword>
<dbReference type="Proteomes" id="UP000092714">
    <property type="component" value="Unassembled WGS sequence"/>
</dbReference>
<dbReference type="GO" id="GO:0003700">
    <property type="term" value="F:DNA-binding transcription factor activity"/>
    <property type="evidence" value="ECO:0007669"/>
    <property type="project" value="UniProtKB-UniRule"/>
</dbReference>
<dbReference type="PANTHER" id="PTHR34471:SF1">
    <property type="entry name" value="ARGININE REPRESSOR"/>
    <property type="match status" value="1"/>
</dbReference>
<accession>A0A174TKM0</accession>
<dbReference type="InterPro" id="IPR020899">
    <property type="entry name" value="Arg_repress_C"/>
</dbReference>
<comment type="subcellular location">
    <subcellularLocation>
        <location evidence="1 7">Cytoplasm</location>
    </subcellularLocation>
</comment>
<sequence length="149" mass="16342">MKSKRHLKILEIIAQRDIETQEDLAETLKSEGFDVTQATVSRDIKNLKLIKMQGPSGKYKYAVPKTNENNMSDKLTNVLANLTTSVENIDKMVVVKTVSAGAAPVAEAIDSFGFDEIAGTIAGENTIFIMLRTTEGAEELVVKIRNLIS</sequence>
<dbReference type="InterPro" id="IPR001669">
    <property type="entry name" value="Arg_repress"/>
</dbReference>
<dbReference type="OrthoDB" id="9807089at2"/>
<dbReference type="UniPathway" id="UPA00068"/>
<gene>
    <name evidence="7" type="primary">argR</name>
    <name evidence="11" type="ORF">CP373A1_03305</name>
</gene>
<dbReference type="GO" id="GO:0005737">
    <property type="term" value="C:cytoplasm"/>
    <property type="evidence" value="ECO:0007669"/>
    <property type="project" value="UniProtKB-SubCell"/>
</dbReference>
<name>A0A174TKM0_9CLOT</name>
<dbReference type="InterPro" id="IPR036388">
    <property type="entry name" value="WH-like_DNA-bd_sf"/>
</dbReference>
<dbReference type="Pfam" id="PF02863">
    <property type="entry name" value="Arg_repressor_C"/>
    <property type="match status" value="1"/>
</dbReference>
<keyword evidence="5 7" id="KW-0238">DNA-binding</keyword>
<dbReference type="GO" id="GO:0034618">
    <property type="term" value="F:arginine binding"/>
    <property type="evidence" value="ECO:0007669"/>
    <property type="project" value="InterPro"/>
</dbReference>
<feature type="domain" description="Arginine repressor DNA-binding" evidence="9">
    <location>
        <begin position="2"/>
        <end position="67"/>
    </location>
</feature>
<evidence type="ECO:0000256" key="4">
    <source>
        <dbReference type="ARBA" id="ARBA00023015"/>
    </source>
</evidence>
<evidence type="ECO:0000256" key="2">
    <source>
        <dbReference type="ARBA" id="ARBA00008316"/>
    </source>
</evidence>
<evidence type="ECO:0000256" key="5">
    <source>
        <dbReference type="ARBA" id="ARBA00023125"/>
    </source>
</evidence>
<dbReference type="eggNOG" id="COG1438">
    <property type="taxonomic scope" value="Bacteria"/>
</dbReference>
<feature type="domain" description="Arginine repressor C-terminal" evidence="10">
    <location>
        <begin position="80"/>
        <end position="145"/>
    </location>
</feature>
<comment type="pathway">
    <text evidence="7">Amino-acid biosynthesis; L-arginine biosynthesis [regulation].</text>
</comment>
<evidence type="ECO:0000256" key="7">
    <source>
        <dbReference type="HAMAP-Rule" id="MF_00173"/>
    </source>
</evidence>
<proteinExistence type="inferred from homology"/>
<dbReference type="RefSeq" id="WP_027097701.1">
    <property type="nucleotide sequence ID" value="NZ_CABHIH010000001.1"/>
</dbReference>
<dbReference type="SUPFAM" id="SSF55252">
    <property type="entry name" value="C-terminal domain of arginine repressor"/>
    <property type="match status" value="1"/>
</dbReference>
<dbReference type="PRINTS" id="PR01467">
    <property type="entry name" value="ARGREPRESSOR"/>
</dbReference>
<dbReference type="GO" id="GO:0051259">
    <property type="term" value="P:protein complex oligomerization"/>
    <property type="evidence" value="ECO:0007669"/>
    <property type="project" value="InterPro"/>
</dbReference>
<keyword evidence="4 7" id="KW-0805">Transcription regulation</keyword>
<dbReference type="Gene3D" id="1.10.10.10">
    <property type="entry name" value="Winged helix-like DNA-binding domain superfamily/Winged helix DNA-binding domain"/>
    <property type="match status" value="1"/>
</dbReference>